<dbReference type="VEuPathDB" id="FungiDB:PV06_11883"/>
<keyword evidence="2" id="KW-1185">Reference proteome</keyword>
<dbReference type="AlphaFoldDB" id="A0A0D2A5Y9"/>
<dbReference type="GeneID" id="27363957"/>
<evidence type="ECO:0000313" key="1">
    <source>
        <dbReference type="EMBL" id="KIW35776.1"/>
    </source>
</evidence>
<dbReference type="Proteomes" id="UP000053342">
    <property type="component" value="Unassembled WGS sequence"/>
</dbReference>
<protein>
    <submittedName>
        <fullName evidence="1">Uncharacterized protein</fullName>
    </submittedName>
</protein>
<organism evidence="1 2">
    <name type="scientific">Exophiala oligosperma</name>
    <dbReference type="NCBI Taxonomy" id="215243"/>
    <lineage>
        <taxon>Eukaryota</taxon>
        <taxon>Fungi</taxon>
        <taxon>Dikarya</taxon>
        <taxon>Ascomycota</taxon>
        <taxon>Pezizomycotina</taxon>
        <taxon>Eurotiomycetes</taxon>
        <taxon>Chaetothyriomycetidae</taxon>
        <taxon>Chaetothyriales</taxon>
        <taxon>Herpotrichiellaceae</taxon>
        <taxon>Exophiala</taxon>
    </lineage>
</organism>
<dbReference type="RefSeq" id="XP_016255992.1">
    <property type="nucleotide sequence ID" value="XM_016413629.1"/>
</dbReference>
<evidence type="ECO:0000313" key="2">
    <source>
        <dbReference type="Proteomes" id="UP000053342"/>
    </source>
</evidence>
<accession>A0A0D2A5Y9</accession>
<sequence length="262" mass="29130">MPCDYDVENTRQFPSIKLLSALDSLLRCIKYSSSEELQYLIHVIRYDSPIQEVVKTFQHNMQALSRAGYVRKDEVANGDDVLAVALQQIPRQQSWSGCPVNGVDRASSMWNQSGSPSYFLAERADAITNSVPDGNVFEPSQACFQDMLMSRPMTGQLQVQSVSVDASEPSLSIRYNDWTSRTDPGYFSQGSPMWNATTGPNGAEVTSIPALPMHNEVDEGSIWRTTLREHETQYTSWGGIIISIYSTIGASAEDFINNVKVI</sequence>
<name>A0A0D2A5Y9_9EURO</name>
<gene>
    <name evidence="1" type="ORF">PV06_11883</name>
</gene>
<dbReference type="EMBL" id="KN847425">
    <property type="protein sequence ID" value="KIW35776.1"/>
    <property type="molecule type" value="Genomic_DNA"/>
</dbReference>
<reference evidence="1 2" key="1">
    <citation type="submission" date="2015-01" db="EMBL/GenBank/DDBJ databases">
        <title>The Genome Sequence of Exophiala oligosperma CBS72588.</title>
        <authorList>
            <consortium name="The Broad Institute Genomics Platform"/>
            <person name="Cuomo C."/>
            <person name="de Hoog S."/>
            <person name="Gorbushina A."/>
            <person name="Stielow B."/>
            <person name="Teixiera M."/>
            <person name="Abouelleil A."/>
            <person name="Chapman S.B."/>
            <person name="Priest M."/>
            <person name="Young S.K."/>
            <person name="Wortman J."/>
            <person name="Nusbaum C."/>
            <person name="Birren B."/>
        </authorList>
    </citation>
    <scope>NUCLEOTIDE SEQUENCE [LARGE SCALE GENOMIC DNA]</scope>
    <source>
        <strain evidence="1 2">CBS 72588</strain>
    </source>
</reference>
<dbReference type="HOGENOM" id="CLU_092858_0_0_1"/>
<proteinExistence type="predicted"/>